<feature type="transmembrane region" description="Helical" evidence="7">
    <location>
        <begin position="266"/>
        <end position="283"/>
    </location>
</feature>
<dbReference type="OrthoDB" id="9762778at2"/>
<feature type="transmembrane region" description="Helical" evidence="7">
    <location>
        <begin position="130"/>
        <end position="149"/>
    </location>
</feature>
<feature type="domain" description="ABC transmembrane type-1" evidence="9">
    <location>
        <begin position="21"/>
        <end position="293"/>
    </location>
</feature>
<feature type="transmembrane region" description="Helical" evidence="7">
    <location>
        <begin position="238"/>
        <end position="260"/>
    </location>
</feature>
<keyword evidence="11" id="KW-1185">Reference proteome</keyword>
<evidence type="ECO:0000313" key="10">
    <source>
        <dbReference type="EMBL" id="SHI11756.1"/>
    </source>
</evidence>
<evidence type="ECO:0000256" key="7">
    <source>
        <dbReference type="SAM" id="Phobius"/>
    </source>
</evidence>
<dbReference type="Pfam" id="PF00005">
    <property type="entry name" value="ABC_tran"/>
    <property type="match status" value="1"/>
</dbReference>
<dbReference type="GO" id="GO:0140359">
    <property type="term" value="F:ABC-type transporter activity"/>
    <property type="evidence" value="ECO:0007669"/>
    <property type="project" value="InterPro"/>
</dbReference>
<feature type="transmembrane region" description="Helical" evidence="7">
    <location>
        <begin position="155"/>
        <end position="177"/>
    </location>
</feature>
<dbReference type="CDD" id="cd07346">
    <property type="entry name" value="ABC_6TM_exporters"/>
    <property type="match status" value="1"/>
</dbReference>
<gene>
    <name evidence="10" type="ORF">SAMN02745196_02975</name>
</gene>
<dbReference type="GO" id="GO:0034040">
    <property type="term" value="F:ATPase-coupled lipid transmembrane transporter activity"/>
    <property type="evidence" value="ECO:0007669"/>
    <property type="project" value="TreeGrafter"/>
</dbReference>
<name>A0A1M5YIC7_9CLOT</name>
<keyword evidence="3" id="KW-0547">Nucleotide-binding</keyword>
<evidence type="ECO:0000259" key="8">
    <source>
        <dbReference type="PROSITE" id="PS50893"/>
    </source>
</evidence>
<accession>A0A1M5YIC7</accession>
<dbReference type="PROSITE" id="PS51257">
    <property type="entry name" value="PROKAR_LIPOPROTEIN"/>
    <property type="match status" value="1"/>
</dbReference>
<dbReference type="Gene3D" id="3.40.50.300">
    <property type="entry name" value="P-loop containing nucleotide triphosphate hydrolases"/>
    <property type="match status" value="1"/>
</dbReference>
<evidence type="ECO:0000256" key="6">
    <source>
        <dbReference type="ARBA" id="ARBA00023136"/>
    </source>
</evidence>
<dbReference type="GO" id="GO:0005524">
    <property type="term" value="F:ATP binding"/>
    <property type="evidence" value="ECO:0007669"/>
    <property type="project" value="UniProtKB-KW"/>
</dbReference>
<evidence type="ECO:0000256" key="3">
    <source>
        <dbReference type="ARBA" id="ARBA00022741"/>
    </source>
</evidence>
<keyword evidence="5 7" id="KW-1133">Transmembrane helix</keyword>
<dbReference type="InterPro" id="IPR003439">
    <property type="entry name" value="ABC_transporter-like_ATP-bd"/>
</dbReference>
<evidence type="ECO:0000256" key="1">
    <source>
        <dbReference type="ARBA" id="ARBA00004651"/>
    </source>
</evidence>
<dbReference type="PROSITE" id="PS50893">
    <property type="entry name" value="ABC_TRANSPORTER_2"/>
    <property type="match status" value="1"/>
</dbReference>
<dbReference type="EMBL" id="FQXP01000015">
    <property type="protein sequence ID" value="SHI11756.1"/>
    <property type="molecule type" value="Genomic_DNA"/>
</dbReference>
<reference evidence="10 11" key="1">
    <citation type="submission" date="2016-11" db="EMBL/GenBank/DDBJ databases">
        <authorList>
            <person name="Jaros S."/>
            <person name="Januszkiewicz K."/>
            <person name="Wedrychowicz H."/>
        </authorList>
    </citation>
    <scope>NUCLEOTIDE SEQUENCE [LARGE SCALE GENOMIC DNA]</scope>
    <source>
        <strain evidence="10 11">DSM 3089</strain>
    </source>
</reference>
<dbReference type="SMART" id="SM00382">
    <property type="entry name" value="AAA"/>
    <property type="match status" value="1"/>
</dbReference>
<feature type="domain" description="ABC transporter" evidence="8">
    <location>
        <begin position="331"/>
        <end position="544"/>
    </location>
</feature>
<feature type="transmembrane region" description="Helical" evidence="7">
    <location>
        <begin position="55"/>
        <end position="77"/>
    </location>
</feature>
<keyword evidence="4 10" id="KW-0067">ATP-binding</keyword>
<evidence type="ECO:0000313" key="11">
    <source>
        <dbReference type="Proteomes" id="UP000184526"/>
    </source>
</evidence>
<dbReference type="GO" id="GO:0016887">
    <property type="term" value="F:ATP hydrolysis activity"/>
    <property type="evidence" value="ECO:0007669"/>
    <property type="project" value="InterPro"/>
</dbReference>
<evidence type="ECO:0000256" key="4">
    <source>
        <dbReference type="ARBA" id="ARBA00022840"/>
    </source>
</evidence>
<dbReference type="Pfam" id="PF00664">
    <property type="entry name" value="ABC_membrane"/>
    <property type="match status" value="1"/>
</dbReference>
<dbReference type="SUPFAM" id="SSF90123">
    <property type="entry name" value="ABC transporter transmembrane region"/>
    <property type="match status" value="1"/>
</dbReference>
<dbReference type="SUPFAM" id="SSF52540">
    <property type="entry name" value="P-loop containing nucleoside triphosphate hydrolases"/>
    <property type="match status" value="1"/>
</dbReference>
<feature type="transmembrane region" description="Helical" evidence="7">
    <location>
        <begin position="12"/>
        <end position="35"/>
    </location>
</feature>
<proteinExistence type="predicted"/>
<dbReference type="Gene3D" id="1.20.1560.10">
    <property type="entry name" value="ABC transporter type 1, transmembrane domain"/>
    <property type="match status" value="1"/>
</dbReference>
<dbReference type="InterPro" id="IPR039421">
    <property type="entry name" value="Type_1_exporter"/>
</dbReference>
<comment type="subcellular location">
    <subcellularLocation>
        <location evidence="1">Cell membrane</location>
        <topology evidence="1">Multi-pass membrane protein</topology>
    </subcellularLocation>
</comment>
<keyword evidence="6 7" id="KW-0472">Membrane</keyword>
<dbReference type="InterPro" id="IPR027417">
    <property type="entry name" value="P-loop_NTPase"/>
</dbReference>
<dbReference type="InterPro" id="IPR017871">
    <property type="entry name" value="ABC_transporter-like_CS"/>
</dbReference>
<organism evidence="10 11">
    <name type="scientific">Clostridium collagenovorans DSM 3089</name>
    <dbReference type="NCBI Taxonomy" id="1121306"/>
    <lineage>
        <taxon>Bacteria</taxon>
        <taxon>Bacillati</taxon>
        <taxon>Bacillota</taxon>
        <taxon>Clostridia</taxon>
        <taxon>Eubacteriales</taxon>
        <taxon>Clostridiaceae</taxon>
        <taxon>Clostridium</taxon>
    </lineage>
</organism>
<dbReference type="RefSeq" id="WP_072832781.1">
    <property type="nucleotide sequence ID" value="NZ_FQXP01000015.1"/>
</dbReference>
<dbReference type="InterPro" id="IPR003593">
    <property type="entry name" value="AAA+_ATPase"/>
</dbReference>
<dbReference type="PROSITE" id="PS50929">
    <property type="entry name" value="ABC_TM1F"/>
    <property type="match status" value="1"/>
</dbReference>
<dbReference type="InterPro" id="IPR011527">
    <property type="entry name" value="ABC1_TM_dom"/>
</dbReference>
<dbReference type="InterPro" id="IPR036640">
    <property type="entry name" value="ABC1_TM_sf"/>
</dbReference>
<evidence type="ECO:0000259" key="9">
    <source>
        <dbReference type="PROSITE" id="PS50929"/>
    </source>
</evidence>
<evidence type="ECO:0000256" key="5">
    <source>
        <dbReference type="ARBA" id="ARBA00022989"/>
    </source>
</evidence>
<protein>
    <submittedName>
        <fullName evidence="10">ATP-binding cassette, subfamily B</fullName>
    </submittedName>
</protein>
<dbReference type="PANTHER" id="PTHR24221:SF654">
    <property type="entry name" value="ATP-BINDING CASSETTE SUB-FAMILY B MEMBER 6"/>
    <property type="match status" value="1"/>
</dbReference>
<dbReference type="PANTHER" id="PTHR24221">
    <property type="entry name" value="ATP-BINDING CASSETTE SUB-FAMILY B"/>
    <property type="match status" value="1"/>
</dbReference>
<dbReference type="AlphaFoldDB" id="A0A1M5YIC7"/>
<dbReference type="Proteomes" id="UP000184526">
    <property type="component" value="Unassembled WGS sequence"/>
</dbReference>
<sequence>MKKKLNLINVLLFNFPLIISSIIISCIVTICNIQLRKYSGNIIDQIGIVNEIHYTLIRITGCIFILVTGSFINKYILKRLIGFTCKQLLDKLTYSISNCNQAWLNNQNNGDAINTFTTDVNGVGNYINRIVGIAVSDAFLFFITCILIFKINFYLAILLIISSTIPVFVINISSNLLQKKYKTFQEIFSNANKTLHDTLSNIELVKAYSIQVNSLDNYSGKLKQSNEYNRTLAKLESLGGAISILTSFLTVLVTVGYGGWLVSNSYITIGTFFTILMLTDYIIDPIMKFSNTIFITKKTKVNIERLNKYLLAPCENLGNKELVQIDSKIVLEMRNVSFSYNENDIILNEFNLKIKKGEHIYIIGPIGSGKSSILKIIAGFLQHYKGDVYLYEQNLKECNIESLRSIISFVTQDVFLFSGTIYDNVSIVKPNSTKEDIEEVCKLAGIHTEIVNMEKGYFTNIGEDGYGISGGQKQRLSLARAFLANSPIFLLDEPYSALDIKNKEHIKKTLSKIGKNKVIITVTHDTSIIDDNSRVISLESLVKG</sequence>
<dbReference type="STRING" id="1121306.SAMN02745196_02975"/>
<dbReference type="PROSITE" id="PS00211">
    <property type="entry name" value="ABC_TRANSPORTER_1"/>
    <property type="match status" value="1"/>
</dbReference>
<evidence type="ECO:0000256" key="2">
    <source>
        <dbReference type="ARBA" id="ARBA00022692"/>
    </source>
</evidence>
<keyword evidence="2 7" id="KW-0812">Transmembrane</keyword>
<dbReference type="GO" id="GO:0005886">
    <property type="term" value="C:plasma membrane"/>
    <property type="evidence" value="ECO:0007669"/>
    <property type="project" value="UniProtKB-SubCell"/>
</dbReference>